<dbReference type="InParanoid" id="A0A409Y4E7"/>
<accession>A0A409Y4E7</accession>
<gene>
    <name evidence="2" type="ORF">CVT26_002992</name>
</gene>
<proteinExistence type="predicted"/>
<comment type="caution">
    <text evidence="2">The sequence shown here is derived from an EMBL/GenBank/DDBJ whole genome shotgun (WGS) entry which is preliminary data.</text>
</comment>
<keyword evidence="3" id="KW-1185">Reference proteome</keyword>
<organism evidence="2 3">
    <name type="scientific">Gymnopilus dilepis</name>
    <dbReference type="NCBI Taxonomy" id="231916"/>
    <lineage>
        <taxon>Eukaryota</taxon>
        <taxon>Fungi</taxon>
        <taxon>Dikarya</taxon>
        <taxon>Basidiomycota</taxon>
        <taxon>Agaricomycotina</taxon>
        <taxon>Agaricomycetes</taxon>
        <taxon>Agaricomycetidae</taxon>
        <taxon>Agaricales</taxon>
        <taxon>Agaricineae</taxon>
        <taxon>Hymenogastraceae</taxon>
        <taxon>Gymnopilus</taxon>
    </lineage>
</organism>
<feature type="region of interest" description="Disordered" evidence="1">
    <location>
        <begin position="1"/>
        <end position="26"/>
    </location>
</feature>
<protein>
    <submittedName>
        <fullName evidence="2">Uncharacterized protein</fullName>
    </submittedName>
</protein>
<sequence length="103" mass="11551">MTYTRTQSSPPFRFEPPPRSSTSVTKPHLVFAAPRLRRTSSSPHLVFAAPCLRRTLSSPPFVFAAFAVSRLRRLAVSKHIHVRPIDQQPVNQQLGYLTGSLVK</sequence>
<dbReference type="AlphaFoldDB" id="A0A409Y4E7"/>
<dbReference type="Proteomes" id="UP000284706">
    <property type="component" value="Unassembled WGS sequence"/>
</dbReference>
<evidence type="ECO:0000256" key="1">
    <source>
        <dbReference type="SAM" id="MobiDB-lite"/>
    </source>
</evidence>
<evidence type="ECO:0000313" key="2">
    <source>
        <dbReference type="EMBL" id="PPQ97916.1"/>
    </source>
</evidence>
<dbReference type="EMBL" id="NHYE01001167">
    <property type="protein sequence ID" value="PPQ97916.1"/>
    <property type="molecule type" value="Genomic_DNA"/>
</dbReference>
<evidence type="ECO:0000313" key="3">
    <source>
        <dbReference type="Proteomes" id="UP000284706"/>
    </source>
</evidence>
<reference evidence="2 3" key="1">
    <citation type="journal article" date="2018" name="Evol. Lett.">
        <title>Horizontal gene cluster transfer increased hallucinogenic mushroom diversity.</title>
        <authorList>
            <person name="Reynolds H.T."/>
            <person name="Vijayakumar V."/>
            <person name="Gluck-Thaler E."/>
            <person name="Korotkin H.B."/>
            <person name="Matheny P.B."/>
            <person name="Slot J.C."/>
        </authorList>
    </citation>
    <scope>NUCLEOTIDE SEQUENCE [LARGE SCALE GENOMIC DNA]</scope>
    <source>
        <strain evidence="2 3">SRW20</strain>
    </source>
</reference>
<name>A0A409Y4E7_9AGAR</name>